<protein>
    <recommendedName>
        <fullName evidence="5">phosphoenolpyruvate--protein phosphotransferase</fullName>
        <ecNumber evidence="5">2.7.3.9</ecNumber>
    </recommendedName>
</protein>
<evidence type="ECO:0000313" key="15">
    <source>
        <dbReference type="EMBL" id="NTS32226.1"/>
    </source>
</evidence>
<comment type="catalytic activity">
    <reaction evidence="1">
        <text>L-histidyl-[protein] + phosphoenolpyruvate = N(pros)-phospho-L-histidyl-[protein] + pyruvate</text>
        <dbReference type="Rhea" id="RHEA:23880"/>
        <dbReference type="Rhea" id="RHEA-COMP:9745"/>
        <dbReference type="Rhea" id="RHEA-COMP:9746"/>
        <dbReference type="ChEBI" id="CHEBI:15361"/>
        <dbReference type="ChEBI" id="CHEBI:29979"/>
        <dbReference type="ChEBI" id="CHEBI:58702"/>
        <dbReference type="ChEBI" id="CHEBI:64837"/>
        <dbReference type="EC" id="2.7.3.9"/>
    </reaction>
</comment>
<dbReference type="InterPro" id="IPR008731">
    <property type="entry name" value="PTS_EIN"/>
</dbReference>
<sequence>MGERHPVPTRDPISGPRVMLKRLRELMAEALEPQERLDRIVREIAQNMVAEVCSFYVLRSDGVLELYATEGLNPSAVHLAQLRLGQGLVGTIAASARPLNLTDAQAHPAFAYLPETGEEIYNSFLGVPILRAGRTLGVLVVQNRTKRVYREDEVEALETTAMVLAEMVAAGDIPRIARPGVELDLGKPMSFSGSAFNDGVGLGHVVLHEPRIVVTNLFNEDINAEIDRLESSLGSLRISIDDMLSRRDVAFEGEHREVLEAYRMFAHDTGWVRRLEEAIRNGLTAEAAVEKVQSDTRARMMHLTDPYMRERLSDFDDLANRLLRQLMGRDVKTMAGTLAKDAIIIARSMGAAELLDYPRERLRGLVLEDGAATSHVVIVARAMGIPVAGQVKGVVSMAENNDAVIVDGDDGRVHLRPQSELEAAYSEKVRFRAKRQALYRESRDKPSITKDGIAIKLLMNAGLLVDLPQLAEAGAAGIGLFRTELQFMIASTFPRAEQQERLYRSVLEAAGDRPVTFRTLDIGGDKVLPYFRSNVNEENPAMGWRALRLTLDRPGLLRTQVRALLKAAGGRELRLMLPMVTEVQEVRKASELINREVQHLSRFAYDLPTRVKIGAMVEVPSLLWQLDELMAEVDFVSVGSNDLFQFVMAVDRGNSIINNRFDNLSVPFLRVLRQIAEAGERNNTSVTLCGEMAGKPLSSMALIGLGYRSISMSPAAIGPVKAMLGSLDVGELSAQLKDAIDNHGETGTLRNFLTKYAERAGVPL</sequence>
<keyword evidence="12" id="KW-0418">Kinase</keyword>
<evidence type="ECO:0000313" key="16">
    <source>
        <dbReference type="Proteomes" id="UP000550508"/>
    </source>
</evidence>
<evidence type="ECO:0000259" key="14">
    <source>
        <dbReference type="SMART" id="SM00065"/>
    </source>
</evidence>
<proteinExistence type="inferred from homology"/>
<dbReference type="SUPFAM" id="SSF47831">
    <property type="entry name" value="Enzyme I of the PEP:sugar phosphotransferase system HPr-binding (sub)domain"/>
    <property type="match status" value="1"/>
</dbReference>
<evidence type="ECO:0000256" key="10">
    <source>
        <dbReference type="ARBA" id="ARBA00022683"/>
    </source>
</evidence>
<dbReference type="EMBL" id="JABUMX010000003">
    <property type="protein sequence ID" value="NTS32226.1"/>
    <property type="molecule type" value="Genomic_DNA"/>
</dbReference>
<evidence type="ECO:0000256" key="8">
    <source>
        <dbReference type="ARBA" id="ARBA00022597"/>
    </source>
</evidence>
<dbReference type="Pfam" id="PF00391">
    <property type="entry name" value="PEP-utilizers"/>
    <property type="match status" value="1"/>
</dbReference>
<dbReference type="InterPro" id="IPR008279">
    <property type="entry name" value="PEP-util_enz_mobile_dom"/>
</dbReference>
<evidence type="ECO:0000256" key="2">
    <source>
        <dbReference type="ARBA" id="ARBA00001946"/>
    </source>
</evidence>
<keyword evidence="11" id="KW-0479">Metal-binding</keyword>
<dbReference type="Gene3D" id="3.50.30.10">
    <property type="entry name" value="Phosphohistidine domain"/>
    <property type="match status" value="1"/>
</dbReference>
<comment type="cofactor">
    <cofactor evidence="2">
        <name>Mg(2+)</name>
        <dbReference type="ChEBI" id="CHEBI:18420"/>
    </cofactor>
</comment>
<keyword evidence="6" id="KW-0813">Transport</keyword>
<dbReference type="SMART" id="SM00065">
    <property type="entry name" value="GAF"/>
    <property type="match status" value="1"/>
</dbReference>
<dbReference type="InterPro" id="IPR023151">
    <property type="entry name" value="PEP_util_CS"/>
</dbReference>
<accession>A0A849VRN3</accession>
<keyword evidence="15" id="KW-0670">Pyruvate</keyword>
<dbReference type="EC" id="2.7.3.9" evidence="5"/>
<comment type="subcellular location">
    <subcellularLocation>
        <location evidence="3">Cytoplasm</location>
    </subcellularLocation>
</comment>
<evidence type="ECO:0000256" key="9">
    <source>
        <dbReference type="ARBA" id="ARBA00022679"/>
    </source>
</evidence>
<dbReference type="Pfam" id="PF05524">
    <property type="entry name" value="PEP-utilisers_N"/>
    <property type="match status" value="1"/>
</dbReference>
<dbReference type="GO" id="GO:0005737">
    <property type="term" value="C:cytoplasm"/>
    <property type="evidence" value="ECO:0007669"/>
    <property type="project" value="UniProtKB-SubCell"/>
</dbReference>
<dbReference type="GO" id="GO:0046872">
    <property type="term" value="F:metal ion binding"/>
    <property type="evidence" value="ECO:0007669"/>
    <property type="project" value="UniProtKB-KW"/>
</dbReference>
<evidence type="ECO:0000256" key="4">
    <source>
        <dbReference type="ARBA" id="ARBA00007837"/>
    </source>
</evidence>
<dbReference type="Gene3D" id="1.10.274.10">
    <property type="entry name" value="PtsI, HPr-binding domain"/>
    <property type="match status" value="1"/>
</dbReference>
<dbReference type="PROSITE" id="PS00742">
    <property type="entry name" value="PEP_ENZYMES_2"/>
    <property type="match status" value="1"/>
</dbReference>
<evidence type="ECO:0000256" key="12">
    <source>
        <dbReference type="ARBA" id="ARBA00022777"/>
    </source>
</evidence>
<dbReference type="NCBIfam" id="TIGR01417">
    <property type="entry name" value="PTS_I_fam"/>
    <property type="match status" value="1"/>
</dbReference>
<keyword evidence="9 15" id="KW-0808">Transferase</keyword>
<dbReference type="PANTHER" id="PTHR46244">
    <property type="entry name" value="PHOSPHOENOLPYRUVATE-PROTEIN PHOSPHOTRANSFERASE"/>
    <property type="match status" value="1"/>
</dbReference>
<keyword evidence="8" id="KW-0762">Sugar transport</keyword>
<dbReference type="InterPro" id="IPR036637">
    <property type="entry name" value="Phosphohistidine_dom_sf"/>
</dbReference>
<keyword evidence="13" id="KW-0460">Magnesium</keyword>
<gene>
    <name evidence="15" type="primary">ptsP</name>
    <name evidence="15" type="ORF">HQ945_13265</name>
</gene>
<keyword evidence="10" id="KW-0598">Phosphotransferase system</keyword>
<dbReference type="Proteomes" id="UP000550508">
    <property type="component" value="Unassembled WGS sequence"/>
</dbReference>
<dbReference type="Pfam" id="PF01590">
    <property type="entry name" value="GAF"/>
    <property type="match status" value="1"/>
</dbReference>
<evidence type="ECO:0000256" key="6">
    <source>
        <dbReference type="ARBA" id="ARBA00022448"/>
    </source>
</evidence>
<dbReference type="PANTHER" id="PTHR46244:SF6">
    <property type="entry name" value="PHOSPHOENOLPYRUVATE-PROTEIN PHOSPHOTRANSFERASE"/>
    <property type="match status" value="1"/>
</dbReference>
<evidence type="ECO:0000256" key="11">
    <source>
        <dbReference type="ARBA" id="ARBA00022723"/>
    </source>
</evidence>
<dbReference type="InterPro" id="IPR006318">
    <property type="entry name" value="PTS_EI-like"/>
</dbReference>
<dbReference type="GO" id="GO:0016301">
    <property type="term" value="F:kinase activity"/>
    <property type="evidence" value="ECO:0007669"/>
    <property type="project" value="UniProtKB-KW"/>
</dbReference>
<organism evidence="15 16">
    <name type="scientific">Phyllobacterium pellucidum</name>
    <dbReference type="NCBI Taxonomy" id="2740464"/>
    <lineage>
        <taxon>Bacteria</taxon>
        <taxon>Pseudomonadati</taxon>
        <taxon>Pseudomonadota</taxon>
        <taxon>Alphaproteobacteria</taxon>
        <taxon>Hyphomicrobiales</taxon>
        <taxon>Phyllobacteriaceae</taxon>
        <taxon>Phyllobacterium</taxon>
    </lineage>
</organism>
<keyword evidence="16" id="KW-1185">Reference proteome</keyword>
<dbReference type="Gene3D" id="3.20.20.60">
    <property type="entry name" value="Phosphoenolpyruvate-binding domains"/>
    <property type="match status" value="1"/>
</dbReference>
<evidence type="ECO:0000256" key="1">
    <source>
        <dbReference type="ARBA" id="ARBA00000683"/>
    </source>
</evidence>
<dbReference type="PRINTS" id="PR01736">
    <property type="entry name" value="PHPHTRNFRASE"/>
</dbReference>
<dbReference type="RefSeq" id="WP_036813038.1">
    <property type="nucleotide sequence ID" value="NZ_CP088292.1"/>
</dbReference>
<keyword evidence="7" id="KW-0963">Cytoplasm</keyword>
<evidence type="ECO:0000256" key="3">
    <source>
        <dbReference type="ARBA" id="ARBA00004496"/>
    </source>
</evidence>
<evidence type="ECO:0000256" key="7">
    <source>
        <dbReference type="ARBA" id="ARBA00022490"/>
    </source>
</evidence>
<dbReference type="Gene3D" id="3.30.450.40">
    <property type="match status" value="1"/>
</dbReference>
<dbReference type="InterPro" id="IPR029016">
    <property type="entry name" value="GAF-like_dom_sf"/>
</dbReference>
<dbReference type="SUPFAM" id="SSF52009">
    <property type="entry name" value="Phosphohistidine domain"/>
    <property type="match status" value="1"/>
</dbReference>
<dbReference type="InterPro" id="IPR000121">
    <property type="entry name" value="PEP_util_C"/>
</dbReference>
<comment type="caution">
    <text evidence="15">The sequence shown here is derived from an EMBL/GenBank/DDBJ whole genome shotgun (WGS) entry which is preliminary data.</text>
</comment>
<dbReference type="AlphaFoldDB" id="A0A849VRN3"/>
<feature type="domain" description="GAF" evidence="14">
    <location>
        <begin position="32"/>
        <end position="178"/>
    </location>
</feature>
<dbReference type="SUPFAM" id="SSF55781">
    <property type="entry name" value="GAF domain-like"/>
    <property type="match status" value="1"/>
</dbReference>
<dbReference type="InterPro" id="IPR050499">
    <property type="entry name" value="PEP-utilizing_PTS_enzyme"/>
</dbReference>
<dbReference type="InterPro" id="IPR036618">
    <property type="entry name" value="PtsI_HPr-bd_sf"/>
</dbReference>
<evidence type="ECO:0000256" key="5">
    <source>
        <dbReference type="ARBA" id="ARBA00012232"/>
    </source>
</evidence>
<name>A0A849VRN3_9HYPH</name>
<dbReference type="GO" id="GO:0009401">
    <property type="term" value="P:phosphoenolpyruvate-dependent sugar phosphotransferase system"/>
    <property type="evidence" value="ECO:0007669"/>
    <property type="project" value="UniProtKB-KW"/>
</dbReference>
<evidence type="ECO:0000256" key="13">
    <source>
        <dbReference type="ARBA" id="ARBA00022842"/>
    </source>
</evidence>
<dbReference type="InterPro" id="IPR015813">
    <property type="entry name" value="Pyrv/PenolPyrv_kinase-like_dom"/>
</dbReference>
<dbReference type="GO" id="GO:0008965">
    <property type="term" value="F:phosphoenolpyruvate-protein phosphotransferase activity"/>
    <property type="evidence" value="ECO:0007669"/>
    <property type="project" value="UniProtKB-EC"/>
</dbReference>
<dbReference type="Pfam" id="PF02896">
    <property type="entry name" value="PEP-utilizers_C"/>
    <property type="match status" value="1"/>
</dbReference>
<dbReference type="InterPro" id="IPR040442">
    <property type="entry name" value="Pyrv_kinase-like_dom_sf"/>
</dbReference>
<dbReference type="SUPFAM" id="SSF51621">
    <property type="entry name" value="Phosphoenolpyruvate/pyruvate domain"/>
    <property type="match status" value="1"/>
</dbReference>
<comment type="similarity">
    <text evidence="4">Belongs to the PEP-utilizing enzyme family.</text>
</comment>
<dbReference type="InterPro" id="IPR003018">
    <property type="entry name" value="GAF"/>
</dbReference>
<reference evidence="15 16" key="1">
    <citation type="submission" date="2020-05" db="EMBL/GenBank/DDBJ databases">
        <authorList>
            <person name="Kim M.K."/>
        </authorList>
    </citation>
    <scope>NUCLEOTIDE SEQUENCE [LARGE SCALE GENOMIC DNA]</scope>
    <source>
        <strain evidence="15 16">BT25</strain>
    </source>
</reference>